<dbReference type="GO" id="GO:0019265">
    <property type="term" value="P:glycine biosynthetic process, by transamination of glyoxylate"/>
    <property type="evidence" value="ECO:0007669"/>
    <property type="project" value="TreeGrafter"/>
</dbReference>
<name>A0A2T4MJH7_9STAP</name>
<dbReference type="Proteomes" id="UP000646308">
    <property type="component" value="Unassembled WGS sequence"/>
</dbReference>
<gene>
    <name evidence="9" type="ORF">GLV84_11780</name>
</gene>
<evidence type="ECO:0000256" key="4">
    <source>
        <dbReference type="PIRSR" id="PIRSR000524-1"/>
    </source>
</evidence>
<evidence type="ECO:0000256" key="3">
    <source>
        <dbReference type="ARBA" id="ARBA00022898"/>
    </source>
</evidence>
<dbReference type="AlphaFoldDB" id="A0A2T4MJH7"/>
<keyword evidence="9" id="KW-0032">Aminotransferase</keyword>
<evidence type="ECO:0000256" key="7">
    <source>
        <dbReference type="RuleBase" id="RU004504"/>
    </source>
</evidence>
<dbReference type="PANTHER" id="PTHR21152:SF40">
    <property type="entry name" value="ALANINE--GLYOXYLATE AMINOTRANSFERASE"/>
    <property type="match status" value="1"/>
</dbReference>
<dbReference type="PANTHER" id="PTHR21152">
    <property type="entry name" value="AMINOTRANSFERASE CLASS V"/>
    <property type="match status" value="1"/>
</dbReference>
<evidence type="ECO:0000259" key="8">
    <source>
        <dbReference type="Pfam" id="PF00266"/>
    </source>
</evidence>
<keyword evidence="9" id="KW-0808">Transferase</keyword>
<dbReference type="InterPro" id="IPR015422">
    <property type="entry name" value="PyrdxlP-dep_Trfase_small"/>
</dbReference>
<accession>A0A2T4MJH7</accession>
<feature type="modified residue" description="N6-(pyridoxal phosphate)lysine" evidence="5">
    <location>
        <position position="195"/>
    </location>
</feature>
<sequence>MYFNHPTLLTPGPTPVTAQIQAEMNLPMVGHRSSDFEMIAKEAFQALKVVFGSQHDVMILSSSGTSALEASMVNLLEAEDHIVVIVSGAFGNRFKQIAQTYYSNVHVFDVTWGEAFDTKAVIDFIKNINHRIKAVFTQFCETSTAVLHPVAELGVALKQLDDALFYVVDGVSCIGAVDVDMQRDAIDVLVSGSQKAMGLPPGIAFVAYNERALRAFQQNQTPKFYLDLSKHYESLKASSTPYTPNITAFRGVNAYMRNVNELGLKNVIQQHYQLRDAVRSALKALDLDLLVNDAVASPTVTAFIPKNKEELQTIKNELKAQFNITIAGGQGYLKGQILRVGHMADVSPFTLLSFIAALELILTKHRQTSLVGKGTTAFMEVLKDVI</sequence>
<comment type="cofactor">
    <cofactor evidence="1 5 7">
        <name>pyridoxal 5'-phosphate</name>
        <dbReference type="ChEBI" id="CHEBI:597326"/>
    </cofactor>
</comment>
<evidence type="ECO:0000256" key="5">
    <source>
        <dbReference type="PIRSR" id="PIRSR000524-50"/>
    </source>
</evidence>
<dbReference type="InterPro" id="IPR015421">
    <property type="entry name" value="PyrdxlP-dep_Trfase_major"/>
</dbReference>
<dbReference type="Pfam" id="PF00266">
    <property type="entry name" value="Aminotran_5"/>
    <property type="match status" value="1"/>
</dbReference>
<dbReference type="OrthoDB" id="389074at2"/>
<evidence type="ECO:0000256" key="2">
    <source>
        <dbReference type="ARBA" id="ARBA00009236"/>
    </source>
</evidence>
<comment type="similarity">
    <text evidence="2 6">Belongs to the class-V pyridoxal-phosphate-dependent aminotransferase family.</text>
</comment>
<evidence type="ECO:0000256" key="6">
    <source>
        <dbReference type="RuleBase" id="RU004075"/>
    </source>
</evidence>
<feature type="domain" description="Aminotransferase class V" evidence="8">
    <location>
        <begin position="28"/>
        <end position="330"/>
    </location>
</feature>
<dbReference type="KEGG" id="sagq:EP23_04395"/>
<comment type="caution">
    <text evidence="9">The sequence shown here is derived from an EMBL/GenBank/DDBJ whole genome shotgun (WGS) entry which is preliminary data.</text>
</comment>
<dbReference type="PIRSF" id="PIRSF000524">
    <property type="entry name" value="SPT"/>
    <property type="match status" value="1"/>
</dbReference>
<dbReference type="SUPFAM" id="SSF53383">
    <property type="entry name" value="PLP-dependent transferases"/>
    <property type="match status" value="1"/>
</dbReference>
<dbReference type="Gene3D" id="3.40.640.10">
    <property type="entry name" value="Type I PLP-dependent aspartate aminotransferase-like (Major domain)"/>
    <property type="match status" value="1"/>
</dbReference>
<dbReference type="Gene3D" id="3.90.1150.10">
    <property type="entry name" value="Aspartate Aminotransferase, domain 1"/>
    <property type="match status" value="1"/>
</dbReference>
<evidence type="ECO:0000313" key="10">
    <source>
        <dbReference type="Proteomes" id="UP000646308"/>
    </source>
</evidence>
<protein>
    <submittedName>
        <fullName evidence="9">Aminotransferase class V-fold PLP-dependent enzyme</fullName>
    </submittedName>
</protein>
<dbReference type="GO" id="GO:0004760">
    <property type="term" value="F:L-serine-pyruvate transaminase activity"/>
    <property type="evidence" value="ECO:0007669"/>
    <property type="project" value="TreeGrafter"/>
</dbReference>
<dbReference type="GO" id="GO:0008453">
    <property type="term" value="F:alanine-glyoxylate transaminase activity"/>
    <property type="evidence" value="ECO:0007669"/>
    <property type="project" value="TreeGrafter"/>
</dbReference>
<organism evidence="9 10">
    <name type="scientific">Staphylococcus agnetis</name>
    <dbReference type="NCBI Taxonomy" id="985762"/>
    <lineage>
        <taxon>Bacteria</taxon>
        <taxon>Bacillati</taxon>
        <taxon>Bacillota</taxon>
        <taxon>Bacilli</taxon>
        <taxon>Bacillales</taxon>
        <taxon>Staphylococcaceae</taxon>
        <taxon>Staphylococcus</taxon>
    </lineage>
</organism>
<dbReference type="RefSeq" id="WP_060551251.1">
    <property type="nucleotide sequence ID" value="NZ_CP009623.1"/>
</dbReference>
<dbReference type="InterPro" id="IPR015424">
    <property type="entry name" value="PyrdxlP-dep_Trfase"/>
</dbReference>
<dbReference type="InterPro" id="IPR024169">
    <property type="entry name" value="SP_NH2Trfase/AEP_transaminase"/>
</dbReference>
<dbReference type="GeneID" id="57691818"/>
<dbReference type="PROSITE" id="PS00595">
    <property type="entry name" value="AA_TRANSFER_CLASS_5"/>
    <property type="match status" value="1"/>
</dbReference>
<evidence type="ECO:0000256" key="1">
    <source>
        <dbReference type="ARBA" id="ARBA00001933"/>
    </source>
</evidence>
<dbReference type="InterPro" id="IPR000192">
    <property type="entry name" value="Aminotrans_V_dom"/>
</dbReference>
<feature type="binding site" evidence="4">
    <location>
        <position position="339"/>
    </location>
    <ligand>
        <name>substrate</name>
    </ligand>
</feature>
<proteinExistence type="inferred from homology"/>
<dbReference type="EMBL" id="WMFL01000085">
    <property type="protein sequence ID" value="NJI03509.1"/>
    <property type="molecule type" value="Genomic_DNA"/>
</dbReference>
<dbReference type="InterPro" id="IPR020578">
    <property type="entry name" value="Aminotrans_V_PyrdxlP_BS"/>
</dbReference>
<reference evidence="9" key="1">
    <citation type="submission" date="2019-11" db="EMBL/GenBank/DDBJ databases">
        <title>Whole genome comparisons of Staphylococcus agnetis isolates from cattle and chickens.</title>
        <authorList>
            <person name="Rhoads D."/>
            <person name="Shwani A."/>
            <person name="Adkins P."/>
            <person name="Calcutt M."/>
            <person name="Middleton J."/>
        </authorList>
    </citation>
    <scope>NUCLEOTIDE SEQUENCE</scope>
    <source>
        <strain evidence="9">1387</strain>
    </source>
</reference>
<evidence type="ECO:0000313" key="9">
    <source>
        <dbReference type="EMBL" id="NJI03509.1"/>
    </source>
</evidence>
<keyword evidence="3 5" id="KW-0663">Pyridoxal phosphate</keyword>